<evidence type="ECO:0000313" key="10">
    <source>
        <dbReference type="Proteomes" id="UP000063429"/>
    </source>
</evidence>
<evidence type="ECO:0000256" key="6">
    <source>
        <dbReference type="PROSITE-ProRule" id="PRU00433"/>
    </source>
</evidence>
<dbReference type="InterPro" id="IPR036909">
    <property type="entry name" value="Cyt_c-like_dom_sf"/>
</dbReference>
<keyword evidence="7" id="KW-0732">Signal</keyword>
<evidence type="ECO:0000256" key="1">
    <source>
        <dbReference type="ARBA" id="ARBA00022448"/>
    </source>
</evidence>
<dbReference type="PANTHER" id="PTHR11961">
    <property type="entry name" value="CYTOCHROME C"/>
    <property type="match status" value="1"/>
</dbReference>
<dbReference type="InterPro" id="IPR009056">
    <property type="entry name" value="Cyt_c-like_dom"/>
</dbReference>
<dbReference type="InterPro" id="IPR002327">
    <property type="entry name" value="Cyt_c_1A/1B"/>
</dbReference>
<evidence type="ECO:0000256" key="4">
    <source>
        <dbReference type="ARBA" id="ARBA00022982"/>
    </source>
</evidence>
<keyword evidence="4" id="KW-0249">Electron transport</keyword>
<evidence type="ECO:0000256" key="3">
    <source>
        <dbReference type="ARBA" id="ARBA00022723"/>
    </source>
</evidence>
<evidence type="ECO:0000256" key="2">
    <source>
        <dbReference type="ARBA" id="ARBA00022617"/>
    </source>
</evidence>
<dbReference type="Gene3D" id="1.10.760.10">
    <property type="entry name" value="Cytochrome c-like domain"/>
    <property type="match status" value="1"/>
</dbReference>
<gene>
    <name evidence="9" type="ORF">F506_17275</name>
</gene>
<proteinExistence type="predicted"/>
<feature type="domain" description="Cytochrome c" evidence="8">
    <location>
        <begin position="28"/>
        <end position="126"/>
    </location>
</feature>
<evidence type="ECO:0000259" key="8">
    <source>
        <dbReference type="PROSITE" id="PS51007"/>
    </source>
</evidence>
<organism evidence="9 10">
    <name type="scientific">Herbaspirillum hiltneri N3</name>
    <dbReference type="NCBI Taxonomy" id="1262470"/>
    <lineage>
        <taxon>Bacteria</taxon>
        <taxon>Pseudomonadati</taxon>
        <taxon>Pseudomonadota</taxon>
        <taxon>Betaproteobacteria</taxon>
        <taxon>Burkholderiales</taxon>
        <taxon>Oxalobacteraceae</taxon>
        <taxon>Herbaspirillum</taxon>
    </lineage>
</organism>
<evidence type="ECO:0000256" key="7">
    <source>
        <dbReference type="SAM" id="SignalP"/>
    </source>
</evidence>
<keyword evidence="10" id="KW-1185">Reference proteome</keyword>
<sequence length="126" mass="13196">MNKIPQLRQAVLTAAIVLAGAATPAHAQDVNAGKQVYAQCAACHAVTASNGVGPGLLGIVGRRSAAAPGFRYSPALKRANLTWDEKTLDTYIADPQKVVPGNLMPFSGIADARQRADLIAYLNTIK</sequence>
<dbReference type="PROSITE" id="PS51007">
    <property type="entry name" value="CYTC"/>
    <property type="match status" value="1"/>
</dbReference>
<feature type="chain" id="PRO_5045671829" evidence="7">
    <location>
        <begin position="28"/>
        <end position="126"/>
    </location>
</feature>
<keyword evidence="2 6" id="KW-0349">Heme</keyword>
<evidence type="ECO:0000256" key="5">
    <source>
        <dbReference type="ARBA" id="ARBA00023004"/>
    </source>
</evidence>
<keyword evidence="5 6" id="KW-0408">Iron</keyword>
<accession>A0ABN4I5F3</accession>
<dbReference type="Pfam" id="PF00034">
    <property type="entry name" value="Cytochrom_C"/>
    <property type="match status" value="1"/>
</dbReference>
<feature type="signal peptide" evidence="7">
    <location>
        <begin position="1"/>
        <end position="27"/>
    </location>
</feature>
<dbReference type="PRINTS" id="PR00604">
    <property type="entry name" value="CYTCHRMECIAB"/>
</dbReference>
<evidence type="ECO:0000313" key="9">
    <source>
        <dbReference type="EMBL" id="AKZ65459.1"/>
    </source>
</evidence>
<keyword evidence="1" id="KW-0813">Transport</keyword>
<dbReference type="Proteomes" id="UP000063429">
    <property type="component" value="Chromosome"/>
</dbReference>
<dbReference type="SUPFAM" id="SSF46626">
    <property type="entry name" value="Cytochrome c"/>
    <property type="match status" value="1"/>
</dbReference>
<dbReference type="EMBL" id="CP011409">
    <property type="protein sequence ID" value="AKZ65459.1"/>
    <property type="molecule type" value="Genomic_DNA"/>
</dbReference>
<keyword evidence="3 6" id="KW-0479">Metal-binding</keyword>
<name>A0ABN4I5F3_9BURK</name>
<protein>
    <submittedName>
        <fullName evidence="9">Cytochrome C</fullName>
    </submittedName>
</protein>
<reference evidence="10" key="1">
    <citation type="journal article" date="2015" name="Genome Announc.">
        <title>Complete Genome Sequence of Herbaspirillum hiltneri N3 (DSM 17495), Isolated from Surface-Sterilized Wheat Roots.</title>
        <authorList>
            <person name="Guizelini D."/>
            <person name="Saizaki P.M."/>
            <person name="Coimbra N.A."/>
            <person name="Weiss V.A."/>
            <person name="Faoro H."/>
            <person name="Sfeir M.Z."/>
            <person name="Baura V.A."/>
            <person name="Monteiro R.A."/>
            <person name="Chubatsu L.S."/>
            <person name="Souza E.M."/>
            <person name="Cruz L.M."/>
            <person name="Pedrosa F.O."/>
            <person name="Raittz R.T."/>
            <person name="Marchaukoski J.N."/>
            <person name="Steffens M.B."/>
        </authorList>
    </citation>
    <scope>NUCLEOTIDE SEQUENCE [LARGE SCALE GENOMIC DNA]</scope>
    <source>
        <strain evidence="10">N3</strain>
    </source>
</reference>